<proteinExistence type="predicted"/>
<gene>
    <name evidence="1" type="ORF">EV421DRAFT_1850026</name>
</gene>
<sequence length="76" mass="8762">MLSLRNYAKTHRTKGLVAHLLFFACIYASLCSYPDNYRRARQVVLPVSLCSGPYIRLDEVPRQAEPHCRCMNPPRP</sequence>
<dbReference type="Proteomes" id="UP001175226">
    <property type="component" value="Unassembled WGS sequence"/>
</dbReference>
<dbReference type="AlphaFoldDB" id="A0AA39IXG6"/>
<name>A0AA39IXG6_9AGAR</name>
<keyword evidence="2" id="KW-1185">Reference proteome</keyword>
<accession>A0AA39IXG6</accession>
<feature type="non-terminal residue" evidence="1">
    <location>
        <position position="76"/>
    </location>
</feature>
<evidence type="ECO:0000313" key="2">
    <source>
        <dbReference type="Proteomes" id="UP001175226"/>
    </source>
</evidence>
<dbReference type="EMBL" id="JAUEPT010000097">
    <property type="protein sequence ID" value="KAK0432280.1"/>
    <property type="molecule type" value="Genomic_DNA"/>
</dbReference>
<protein>
    <submittedName>
        <fullName evidence="1">Uncharacterized protein</fullName>
    </submittedName>
</protein>
<evidence type="ECO:0000313" key="1">
    <source>
        <dbReference type="EMBL" id="KAK0432280.1"/>
    </source>
</evidence>
<dbReference type="PROSITE" id="PS51257">
    <property type="entry name" value="PROKAR_LIPOPROTEIN"/>
    <property type="match status" value="1"/>
</dbReference>
<organism evidence="1 2">
    <name type="scientific">Armillaria borealis</name>
    <dbReference type="NCBI Taxonomy" id="47425"/>
    <lineage>
        <taxon>Eukaryota</taxon>
        <taxon>Fungi</taxon>
        <taxon>Dikarya</taxon>
        <taxon>Basidiomycota</taxon>
        <taxon>Agaricomycotina</taxon>
        <taxon>Agaricomycetes</taxon>
        <taxon>Agaricomycetidae</taxon>
        <taxon>Agaricales</taxon>
        <taxon>Marasmiineae</taxon>
        <taxon>Physalacriaceae</taxon>
        <taxon>Armillaria</taxon>
    </lineage>
</organism>
<reference evidence="1" key="1">
    <citation type="submission" date="2023-06" db="EMBL/GenBank/DDBJ databases">
        <authorList>
            <consortium name="Lawrence Berkeley National Laboratory"/>
            <person name="Ahrendt S."/>
            <person name="Sahu N."/>
            <person name="Indic B."/>
            <person name="Wong-Bajracharya J."/>
            <person name="Merenyi Z."/>
            <person name="Ke H.-M."/>
            <person name="Monk M."/>
            <person name="Kocsube S."/>
            <person name="Drula E."/>
            <person name="Lipzen A."/>
            <person name="Balint B."/>
            <person name="Henrissat B."/>
            <person name="Andreopoulos B."/>
            <person name="Martin F.M."/>
            <person name="Harder C.B."/>
            <person name="Rigling D."/>
            <person name="Ford K.L."/>
            <person name="Foster G.D."/>
            <person name="Pangilinan J."/>
            <person name="Papanicolaou A."/>
            <person name="Barry K."/>
            <person name="LaButti K."/>
            <person name="Viragh M."/>
            <person name="Koriabine M."/>
            <person name="Yan M."/>
            <person name="Riley R."/>
            <person name="Champramary S."/>
            <person name="Plett K.L."/>
            <person name="Tsai I.J."/>
            <person name="Slot J."/>
            <person name="Sipos G."/>
            <person name="Plett J."/>
            <person name="Nagy L.G."/>
            <person name="Grigoriev I.V."/>
        </authorList>
    </citation>
    <scope>NUCLEOTIDE SEQUENCE</scope>
    <source>
        <strain evidence="1">FPL87.14</strain>
    </source>
</reference>
<comment type="caution">
    <text evidence="1">The sequence shown here is derived from an EMBL/GenBank/DDBJ whole genome shotgun (WGS) entry which is preliminary data.</text>
</comment>